<organism evidence="2 3">
    <name type="scientific">Azospirillum isscasi</name>
    <dbReference type="NCBI Taxonomy" id="3053926"/>
    <lineage>
        <taxon>Bacteria</taxon>
        <taxon>Pseudomonadati</taxon>
        <taxon>Pseudomonadota</taxon>
        <taxon>Alphaproteobacteria</taxon>
        <taxon>Rhodospirillales</taxon>
        <taxon>Azospirillaceae</taxon>
        <taxon>Azospirillum</taxon>
    </lineage>
</organism>
<proteinExistence type="predicted"/>
<evidence type="ECO:0000256" key="1">
    <source>
        <dbReference type="SAM" id="Phobius"/>
    </source>
</evidence>
<comment type="caution">
    <text evidence="2">The sequence shown here is derived from an EMBL/GenBank/DDBJ whole genome shotgun (WGS) entry which is preliminary data.</text>
</comment>
<name>A0ABU0WLR4_9PROT</name>
<evidence type="ECO:0000313" key="2">
    <source>
        <dbReference type="EMBL" id="MDQ2105168.1"/>
    </source>
</evidence>
<keyword evidence="1" id="KW-0812">Transmembrane</keyword>
<accession>A0ABU0WLR4</accession>
<dbReference type="RefSeq" id="WP_306709507.1">
    <property type="nucleotide sequence ID" value="NZ_JAUJFI010000125.1"/>
</dbReference>
<dbReference type="EMBL" id="JAUJFI010000125">
    <property type="protein sequence ID" value="MDQ2105168.1"/>
    <property type="molecule type" value="Genomic_DNA"/>
</dbReference>
<keyword evidence="1" id="KW-0472">Membrane</keyword>
<evidence type="ECO:0000313" key="3">
    <source>
        <dbReference type="Proteomes" id="UP001227317"/>
    </source>
</evidence>
<dbReference type="Proteomes" id="UP001227317">
    <property type="component" value="Unassembled WGS sequence"/>
</dbReference>
<gene>
    <name evidence="2" type="ORF">QSG27_20885</name>
</gene>
<sequence>MLRILLTVILPLVLPTAGYALYVLVVERRRREAEETHSPAPWWATAPWPWLVLAGAGAMAVSLGFVALTGGVAPHTPYTPAHLENGRVVGGGASGN</sequence>
<keyword evidence="1" id="KW-1133">Transmembrane helix</keyword>
<protein>
    <submittedName>
        <fullName evidence="2">DUF6111 family protein</fullName>
    </submittedName>
</protein>
<dbReference type="InterPro" id="IPR046093">
    <property type="entry name" value="DUF6111"/>
</dbReference>
<feature type="transmembrane region" description="Helical" evidence="1">
    <location>
        <begin position="48"/>
        <end position="68"/>
    </location>
</feature>
<reference evidence="2 3" key="1">
    <citation type="submission" date="2023-06" db="EMBL/GenBank/DDBJ databases">
        <title>Azospirillum isscasensis sp.nov, a bacterium isolated from rhizosphere soil of rice.</title>
        <authorList>
            <person name="Wang H."/>
        </authorList>
    </citation>
    <scope>NUCLEOTIDE SEQUENCE [LARGE SCALE GENOMIC DNA]</scope>
    <source>
        <strain evidence="2 3">C340-1</strain>
    </source>
</reference>
<dbReference type="Pfam" id="PF19606">
    <property type="entry name" value="DUF6111"/>
    <property type="match status" value="1"/>
</dbReference>
<keyword evidence="3" id="KW-1185">Reference proteome</keyword>